<organism evidence="3 4">
    <name type="scientific">Tessaracoccus flavus</name>
    <dbReference type="NCBI Taxonomy" id="1610493"/>
    <lineage>
        <taxon>Bacteria</taxon>
        <taxon>Bacillati</taxon>
        <taxon>Actinomycetota</taxon>
        <taxon>Actinomycetes</taxon>
        <taxon>Propionibacteriales</taxon>
        <taxon>Propionibacteriaceae</taxon>
        <taxon>Tessaracoccus</taxon>
    </lineage>
</organism>
<keyword evidence="2" id="KW-1133">Transmembrane helix</keyword>
<dbReference type="AlphaFoldDB" id="A0A1Q2CHV7"/>
<evidence type="ECO:0000313" key="4">
    <source>
        <dbReference type="Proteomes" id="UP000188324"/>
    </source>
</evidence>
<proteinExistence type="predicted"/>
<feature type="compositionally biased region" description="Pro residues" evidence="1">
    <location>
        <begin position="1"/>
        <end position="12"/>
    </location>
</feature>
<dbReference type="OrthoDB" id="3734390at2"/>
<dbReference type="RefSeq" id="WP_077343909.1">
    <property type="nucleotide sequence ID" value="NZ_CP019605.1"/>
</dbReference>
<dbReference type="EMBL" id="CP019605">
    <property type="protein sequence ID" value="AQP45706.1"/>
    <property type="molecule type" value="Genomic_DNA"/>
</dbReference>
<evidence type="ECO:0000256" key="1">
    <source>
        <dbReference type="SAM" id="MobiDB-lite"/>
    </source>
</evidence>
<gene>
    <name evidence="3" type="ORF">RPIT_13540</name>
</gene>
<reference evidence="3 4" key="1">
    <citation type="journal article" date="2016" name="Int. J. Syst. Evol. Microbiol.">
        <title>Tessaracoccus flavus sp. nov., isolated from the drainage system of a lindane-producing factory.</title>
        <authorList>
            <person name="Kumari R."/>
            <person name="Singh P."/>
            <person name="Schumann P."/>
            <person name="Lal R."/>
        </authorList>
    </citation>
    <scope>NUCLEOTIDE SEQUENCE [LARGE SCALE GENOMIC DNA]</scope>
    <source>
        <strain evidence="3 4">RP1T</strain>
    </source>
</reference>
<dbReference type="Proteomes" id="UP000188324">
    <property type="component" value="Chromosome"/>
</dbReference>
<keyword evidence="2" id="KW-0812">Transmembrane</keyword>
<accession>A0A1Q2CHV7</accession>
<sequence length="194" mass="20057">MSEPFEPNPAPPTWTAVGPDHDAAPPPIPTWAKVLGVTALALLVVLAGLLGTALGRWSPTPAPSATPSPSPSPSFELTPPVQVGEFVAGDITESAGPAPLNQRIVRASYSDGSDRLLLVLTWPEEDIDTFVTGAGIEDAQELTAGTICGTSLDTDLPACARLSGDTGLLLLAVTEQRPTVVAALLSEFERALVD</sequence>
<protein>
    <submittedName>
        <fullName evidence="3">Uncharacterized protein</fullName>
    </submittedName>
</protein>
<feature type="region of interest" description="Disordered" evidence="1">
    <location>
        <begin position="1"/>
        <end position="22"/>
    </location>
</feature>
<evidence type="ECO:0000256" key="2">
    <source>
        <dbReference type="SAM" id="Phobius"/>
    </source>
</evidence>
<feature type="region of interest" description="Disordered" evidence="1">
    <location>
        <begin position="59"/>
        <end position="79"/>
    </location>
</feature>
<evidence type="ECO:0000313" key="3">
    <source>
        <dbReference type="EMBL" id="AQP45706.1"/>
    </source>
</evidence>
<dbReference type="STRING" id="1610493.RPIT_13540"/>
<name>A0A1Q2CHV7_9ACTN</name>
<keyword evidence="4" id="KW-1185">Reference proteome</keyword>
<feature type="transmembrane region" description="Helical" evidence="2">
    <location>
        <begin position="34"/>
        <end position="54"/>
    </location>
</feature>
<dbReference type="KEGG" id="tfl:RPIT_13540"/>
<feature type="compositionally biased region" description="Pro residues" evidence="1">
    <location>
        <begin position="60"/>
        <end position="72"/>
    </location>
</feature>
<keyword evidence="2" id="KW-0472">Membrane</keyword>